<proteinExistence type="predicted"/>
<reference evidence="2 3" key="2">
    <citation type="journal article" date="2008" name="Nature">
        <title>The Phaeodactylum genome reveals the evolutionary history of diatom genomes.</title>
        <authorList>
            <person name="Bowler C."/>
            <person name="Allen A.E."/>
            <person name="Badger J.H."/>
            <person name="Grimwood J."/>
            <person name="Jabbari K."/>
            <person name="Kuo A."/>
            <person name="Maheswari U."/>
            <person name="Martens C."/>
            <person name="Maumus F."/>
            <person name="Otillar R.P."/>
            <person name="Rayko E."/>
            <person name="Salamov A."/>
            <person name="Vandepoele K."/>
            <person name="Beszteri B."/>
            <person name="Gruber A."/>
            <person name="Heijde M."/>
            <person name="Katinka M."/>
            <person name="Mock T."/>
            <person name="Valentin K."/>
            <person name="Verret F."/>
            <person name="Berges J.A."/>
            <person name="Brownlee C."/>
            <person name="Cadoret J.P."/>
            <person name="Chiovitti A."/>
            <person name="Choi C.J."/>
            <person name="Coesel S."/>
            <person name="De Martino A."/>
            <person name="Detter J.C."/>
            <person name="Durkin C."/>
            <person name="Falciatore A."/>
            <person name="Fournet J."/>
            <person name="Haruta M."/>
            <person name="Huysman M.J."/>
            <person name="Jenkins B.D."/>
            <person name="Jiroutova K."/>
            <person name="Jorgensen R.E."/>
            <person name="Joubert Y."/>
            <person name="Kaplan A."/>
            <person name="Kroger N."/>
            <person name="Kroth P.G."/>
            <person name="La Roche J."/>
            <person name="Lindquist E."/>
            <person name="Lommer M."/>
            <person name="Martin-Jezequel V."/>
            <person name="Lopez P.J."/>
            <person name="Lucas S."/>
            <person name="Mangogna M."/>
            <person name="McGinnis K."/>
            <person name="Medlin L.K."/>
            <person name="Montsant A."/>
            <person name="Oudot-Le Secq M.P."/>
            <person name="Napoli C."/>
            <person name="Obornik M."/>
            <person name="Parker M.S."/>
            <person name="Petit J.L."/>
            <person name="Porcel B.M."/>
            <person name="Poulsen N."/>
            <person name="Robison M."/>
            <person name="Rychlewski L."/>
            <person name="Rynearson T.A."/>
            <person name="Schmutz J."/>
            <person name="Shapiro H."/>
            <person name="Siaut M."/>
            <person name="Stanley M."/>
            <person name="Sussman M.R."/>
            <person name="Taylor A.R."/>
            <person name="Vardi A."/>
            <person name="von Dassow P."/>
            <person name="Vyverman W."/>
            <person name="Willis A."/>
            <person name="Wyrwicz L.S."/>
            <person name="Rokhsar D.S."/>
            <person name="Weissenbach J."/>
            <person name="Armbrust E.V."/>
            <person name="Green B.R."/>
            <person name="Van de Peer Y."/>
            <person name="Grigoriev I.V."/>
        </authorList>
    </citation>
    <scope>NUCLEOTIDE SEQUENCE [LARGE SCALE GENOMIC DNA]</scope>
    <source>
        <strain evidence="2 3">CCMP1335</strain>
    </source>
</reference>
<dbReference type="OMA" id="FFLGCCR"/>
<dbReference type="PANTHER" id="PTHR43642">
    <property type="entry name" value="HYBRID SIGNAL TRANSDUCTION HISTIDINE KINASE G"/>
    <property type="match status" value="1"/>
</dbReference>
<dbReference type="InParanoid" id="B8CD26"/>
<dbReference type="PANTHER" id="PTHR43642:SF1">
    <property type="entry name" value="HYBRID SIGNAL TRANSDUCTION HISTIDINE KINASE G"/>
    <property type="match status" value="1"/>
</dbReference>
<evidence type="ECO:0000259" key="1">
    <source>
        <dbReference type="Pfam" id="PF13191"/>
    </source>
</evidence>
<keyword evidence="3" id="KW-1185">Reference proteome</keyword>
<dbReference type="SUPFAM" id="SSF52540">
    <property type="entry name" value="P-loop containing nucleoside triphosphate hydrolases"/>
    <property type="match status" value="1"/>
</dbReference>
<dbReference type="Pfam" id="PF13191">
    <property type="entry name" value="AAA_16"/>
    <property type="match status" value="1"/>
</dbReference>
<evidence type="ECO:0000313" key="2">
    <source>
        <dbReference type="EMBL" id="EED88534.1"/>
    </source>
</evidence>
<feature type="non-terminal residue" evidence="2">
    <location>
        <position position="1"/>
    </location>
</feature>
<protein>
    <recommendedName>
        <fullName evidence="1">Orc1-like AAA ATPase domain-containing protein</fullName>
    </recommendedName>
</protein>
<dbReference type="PaxDb" id="35128-Thaps264269"/>
<dbReference type="InterPro" id="IPR041664">
    <property type="entry name" value="AAA_16"/>
</dbReference>
<evidence type="ECO:0000313" key="3">
    <source>
        <dbReference type="Proteomes" id="UP000001449"/>
    </source>
</evidence>
<dbReference type="AlphaFoldDB" id="B8CD26"/>
<reference evidence="2 3" key="1">
    <citation type="journal article" date="2004" name="Science">
        <title>The genome of the diatom Thalassiosira pseudonana: ecology, evolution, and metabolism.</title>
        <authorList>
            <person name="Armbrust E.V."/>
            <person name="Berges J.A."/>
            <person name="Bowler C."/>
            <person name="Green B.R."/>
            <person name="Martinez D."/>
            <person name="Putnam N.H."/>
            <person name="Zhou S."/>
            <person name="Allen A.E."/>
            <person name="Apt K.E."/>
            <person name="Bechner M."/>
            <person name="Brzezinski M.A."/>
            <person name="Chaal B.K."/>
            <person name="Chiovitti A."/>
            <person name="Davis A.K."/>
            <person name="Demarest M.S."/>
            <person name="Detter J.C."/>
            <person name="Glavina T."/>
            <person name="Goodstein D."/>
            <person name="Hadi M.Z."/>
            <person name="Hellsten U."/>
            <person name="Hildebrand M."/>
            <person name="Jenkins B.D."/>
            <person name="Jurka J."/>
            <person name="Kapitonov V.V."/>
            <person name="Kroger N."/>
            <person name="Lau W.W."/>
            <person name="Lane T.W."/>
            <person name="Larimer F.W."/>
            <person name="Lippmeier J.C."/>
            <person name="Lucas S."/>
            <person name="Medina M."/>
            <person name="Montsant A."/>
            <person name="Obornik M."/>
            <person name="Parker M.S."/>
            <person name="Palenik B."/>
            <person name="Pazour G.J."/>
            <person name="Richardson P.M."/>
            <person name="Rynearson T.A."/>
            <person name="Saito M.A."/>
            <person name="Schwartz D.C."/>
            <person name="Thamatrakoln K."/>
            <person name="Valentin K."/>
            <person name="Vardi A."/>
            <person name="Wilkerson F.P."/>
            <person name="Rokhsar D.S."/>
        </authorList>
    </citation>
    <scope>NUCLEOTIDE SEQUENCE [LARGE SCALE GENOMIC DNA]</scope>
    <source>
        <strain evidence="2 3">CCMP1335</strain>
    </source>
</reference>
<dbReference type="EMBL" id="CM000650">
    <property type="protein sequence ID" value="EED88534.1"/>
    <property type="molecule type" value="Genomic_DNA"/>
</dbReference>
<gene>
    <name evidence="2" type="ORF">THAPSDRAFT_264269</name>
</gene>
<dbReference type="HOGENOM" id="CLU_001993_0_0_1"/>
<accession>B8CD26</accession>
<dbReference type="RefSeq" id="XP_002294179.1">
    <property type="nucleotide sequence ID" value="XM_002294143.1"/>
</dbReference>
<name>B8CD26_THAPS</name>
<organism evidence="2 3">
    <name type="scientific">Thalassiosira pseudonana</name>
    <name type="common">Marine diatom</name>
    <name type="synonym">Cyclotella nana</name>
    <dbReference type="NCBI Taxonomy" id="35128"/>
    <lineage>
        <taxon>Eukaryota</taxon>
        <taxon>Sar</taxon>
        <taxon>Stramenopiles</taxon>
        <taxon>Ochrophyta</taxon>
        <taxon>Bacillariophyta</taxon>
        <taxon>Coscinodiscophyceae</taxon>
        <taxon>Thalassiosirophycidae</taxon>
        <taxon>Thalassiosirales</taxon>
        <taxon>Thalassiosiraceae</taxon>
        <taxon>Thalassiosira</taxon>
    </lineage>
</organism>
<feature type="domain" description="Orc1-like AAA ATPase" evidence="1">
    <location>
        <begin position="6"/>
        <end position="188"/>
    </location>
</feature>
<dbReference type="Proteomes" id="UP000001449">
    <property type="component" value="Chromosome 15"/>
</dbReference>
<sequence>LNETTFGREEEFARIKSLYLRSTIGGGSALAIITGPSGSGKSSLAMRLGRFVRMRGGIFLSGKFDQLQQTMPFSAVASAFNEYCDILVREHGSVRAKVVASKLRIALGHDAYHLVKVIPNLSSILGEDVMMGQFAGQDCVDAQKRLYYLLCQFVEVISSFSEAPVTLFLDDLQWADSASLSVINQLLLVSGSMPENKRFFFLGCCREKEMNNDHPFWTMLSNVSHFGVNASLINLDCMDKDTINKMISNLLCLSPRLTRTLSGIVHHKTKGNPLFFSRLIQSLNRDGLLWLSLSRRRWEWDEEKIQARQLPDDVAVYFTSTITRLPHDVQAALCVLSCFGASTECSLMQTLEGRLNMPLVAPLDVAATEGLLDTIGGHYRFVHDRVQESAYNMMRPDERCLYHFRYGLALASISMVDGNDSLLFRAVSQINHGGPAAVENDDQGNTIANLNLIAGKKAMDMSDFTSAYTFFDHGISYLRKNAWKNNYNLSLELHEAGAKSSLVLGDILSLQIVSEQVLKFARSFEDKLNILYITMSALAFASEIDESVEMGLTVLSQLGEDIPSSLSKKETKFHIQQTLSILSEFSDKDLLNYRFMTNSRKLFAMKFLAKLEVSLQMIKPAMQPIVTLKMVQLTLAHGLSPMTPIGFAYFGALLTRLGDAREGYRYAKIARGLLEKINSKEVSGEVIAVSTEVMCFVDPVQTANEFHSQGHIIALAAGDVVHAMLNILFYSVNLYWSGKRLSVVKESFAVARRLMEEQNHAQFLYNFLPGQGSVFRMIGTDGEDANNIALDDERMEQKLNENNNPHQWMTWYFQKMYISLLFRKYDDMKRYAVKYFSGKQLKSWSLLFVHSAHTFYEGLVSFRIYRESNNSEWIERGRQAKTQLKQWASSSEWNFQSKFLLLEAEEAYCIGNFEGAKTSYDSAIVSARAHRFLSEEALGYELAGYFYLEVGQKESAMDYFLMAHERYHQWGALEKVNKLYEFVQMSFSAVLPPSGIERGASTASIDSHTSNA</sequence>
<dbReference type="SUPFAM" id="SSF48452">
    <property type="entry name" value="TPR-like"/>
    <property type="match status" value="1"/>
</dbReference>
<dbReference type="InterPro" id="IPR053159">
    <property type="entry name" value="Hybrid_Histidine_Kinase"/>
</dbReference>
<dbReference type="InterPro" id="IPR027417">
    <property type="entry name" value="P-loop_NTPase"/>
</dbReference>
<dbReference type="GeneID" id="7444287"/>
<dbReference type="KEGG" id="tps:THAPSDRAFT_264269"/>
<dbReference type="Gene3D" id="3.40.50.300">
    <property type="entry name" value="P-loop containing nucleotide triphosphate hydrolases"/>
    <property type="match status" value="1"/>
</dbReference>
<feature type="non-terminal residue" evidence="2">
    <location>
        <position position="1012"/>
    </location>
</feature>
<dbReference type="eggNOG" id="ENOG502SDA5">
    <property type="taxonomic scope" value="Eukaryota"/>
</dbReference>
<dbReference type="InterPro" id="IPR011990">
    <property type="entry name" value="TPR-like_helical_dom_sf"/>
</dbReference>